<dbReference type="InterPro" id="IPR028082">
    <property type="entry name" value="Peripla_BP_I"/>
</dbReference>
<keyword evidence="4" id="KW-1185">Reference proteome</keyword>
<proteinExistence type="predicted"/>
<dbReference type="PANTHER" id="PTHR35271:SF1">
    <property type="entry name" value="ABC TRANSPORTER, SUBSTRATE-BINDING LIPOPROTEIN"/>
    <property type="match status" value="1"/>
</dbReference>
<accession>A0ABS8ETV9</accession>
<evidence type="ECO:0000313" key="4">
    <source>
        <dbReference type="Proteomes" id="UP001299235"/>
    </source>
</evidence>
<organism evidence="3 4">
    <name type="scientific">Hominisplanchenecus faecis</name>
    <dbReference type="NCBI Taxonomy" id="2885351"/>
    <lineage>
        <taxon>Bacteria</taxon>
        <taxon>Bacillati</taxon>
        <taxon>Bacillota</taxon>
        <taxon>Clostridia</taxon>
        <taxon>Lachnospirales</taxon>
        <taxon>Lachnospiraceae</taxon>
        <taxon>Hominisplanchenecus</taxon>
    </lineage>
</organism>
<dbReference type="RefSeq" id="WP_248835000.1">
    <property type="nucleotide sequence ID" value="NZ_JAJEQE010000011.1"/>
</dbReference>
<dbReference type="SUPFAM" id="SSF53822">
    <property type="entry name" value="Periplasmic binding protein-like I"/>
    <property type="match status" value="1"/>
</dbReference>
<dbReference type="Gene3D" id="3.40.50.2300">
    <property type="match status" value="2"/>
</dbReference>
<protein>
    <submittedName>
        <fullName evidence="3">ABC transporter substrate-binding protein</fullName>
    </submittedName>
</protein>
<keyword evidence="2" id="KW-0732">Signal</keyword>
<evidence type="ECO:0000256" key="1">
    <source>
        <dbReference type="SAM" id="MobiDB-lite"/>
    </source>
</evidence>
<sequence>MKKTLAFLLSLGLTVSMLAGCGSKTNETTAATDAQTESAAGTEKSTADDDAAATTTSDKTYKIGVLQYVQHDALDASNEGFFAALDDLGIKYDADQQNAAGEASSCQTISETLVNDGDDLIFTIATPAAQSVAGATSDIPILLTAVTDPAESGLVESNDAPGGNVTGTSDMTPVKEQIDLLKKLIPDAKTVGVLYCSAESNSVLQADMAKEACKAAGLEAADYTVSSSNEIQTVVESMIGKVDVIYAPTDNMIAAGMATVAMIANENKIPIICGEEGMVKEGGLATYGINYYELGYKTGEMAAKILTEGADPASMPIEYLSTEECSLLINKETADTLGIDVSSYDADSLYTEE</sequence>
<evidence type="ECO:0000256" key="2">
    <source>
        <dbReference type="SAM" id="SignalP"/>
    </source>
</evidence>
<name>A0ABS8ETV9_9FIRM</name>
<feature type="signal peptide" evidence="2">
    <location>
        <begin position="1"/>
        <end position="19"/>
    </location>
</feature>
<dbReference type="PANTHER" id="PTHR35271">
    <property type="entry name" value="ABC TRANSPORTER, SUBSTRATE-BINDING LIPOPROTEIN-RELATED"/>
    <property type="match status" value="1"/>
</dbReference>
<evidence type="ECO:0000313" key="3">
    <source>
        <dbReference type="EMBL" id="MCC2148631.1"/>
    </source>
</evidence>
<feature type="compositionally biased region" description="Polar residues" evidence="1">
    <location>
        <begin position="27"/>
        <end position="39"/>
    </location>
</feature>
<feature type="region of interest" description="Disordered" evidence="1">
    <location>
        <begin position="27"/>
        <end position="51"/>
    </location>
</feature>
<dbReference type="InterPro" id="IPR007487">
    <property type="entry name" value="ABC_transpt-TYRBP-like"/>
</dbReference>
<dbReference type="Proteomes" id="UP001299235">
    <property type="component" value="Unassembled WGS sequence"/>
</dbReference>
<dbReference type="EMBL" id="JAJEQE010000011">
    <property type="protein sequence ID" value="MCC2148631.1"/>
    <property type="molecule type" value="Genomic_DNA"/>
</dbReference>
<feature type="chain" id="PRO_5047095473" evidence="2">
    <location>
        <begin position="20"/>
        <end position="353"/>
    </location>
</feature>
<dbReference type="Pfam" id="PF04392">
    <property type="entry name" value="ABC_sub_bind"/>
    <property type="match status" value="1"/>
</dbReference>
<dbReference type="PROSITE" id="PS51257">
    <property type="entry name" value="PROKAR_LIPOPROTEIN"/>
    <property type="match status" value="1"/>
</dbReference>
<gene>
    <name evidence="3" type="ORF">LKD42_05085</name>
</gene>
<comment type="caution">
    <text evidence="3">The sequence shown here is derived from an EMBL/GenBank/DDBJ whole genome shotgun (WGS) entry which is preliminary data.</text>
</comment>
<reference evidence="3 4" key="1">
    <citation type="submission" date="2021-10" db="EMBL/GenBank/DDBJ databases">
        <title>Anaerobic single-cell dispensing facilitates the cultivation of human gut bacteria.</title>
        <authorList>
            <person name="Afrizal A."/>
        </authorList>
    </citation>
    <scope>NUCLEOTIDE SEQUENCE [LARGE SCALE GENOMIC DNA]</scope>
    <source>
        <strain evidence="3 4">CLA-AA-H246</strain>
    </source>
</reference>
<dbReference type="CDD" id="cd06325">
    <property type="entry name" value="PBP1_ABC_unchar_transporter"/>
    <property type="match status" value="1"/>
</dbReference>